<reference evidence="1 3" key="2">
    <citation type="journal article" date="2014" name="BMC Genomics">
        <title>An improved genome release (version Mt4.0) for the model legume Medicago truncatula.</title>
        <authorList>
            <person name="Tang H."/>
            <person name="Krishnakumar V."/>
            <person name="Bidwell S."/>
            <person name="Rosen B."/>
            <person name="Chan A."/>
            <person name="Zhou S."/>
            <person name="Gentzbittel L."/>
            <person name="Childs K.L."/>
            <person name="Yandell M."/>
            <person name="Gundlach H."/>
            <person name="Mayer K.F."/>
            <person name="Schwartz D.C."/>
            <person name="Town C.D."/>
        </authorList>
    </citation>
    <scope>GENOME REANNOTATION</scope>
    <source>
        <strain evidence="2 3">cv. Jemalong A17</strain>
    </source>
</reference>
<proteinExistence type="predicted"/>
<dbReference type="Proteomes" id="UP000002051">
    <property type="component" value="Chromosome 2"/>
</dbReference>
<accession>A0A0C3V5X6</accession>
<evidence type="ECO:0000313" key="3">
    <source>
        <dbReference type="Proteomes" id="UP000002051"/>
    </source>
</evidence>
<reference evidence="2" key="3">
    <citation type="submission" date="2015-04" db="UniProtKB">
        <authorList>
            <consortium name="EnsemblPlants"/>
        </authorList>
    </citation>
    <scope>IDENTIFICATION</scope>
    <source>
        <strain evidence="2">cv. Jemalong A17</strain>
    </source>
</reference>
<dbReference type="EnsemblPlants" id="AES66766">
    <property type="protein sequence ID" value="AES66766"/>
    <property type="gene ID" value="MTR_2g081370"/>
</dbReference>
<gene>
    <name evidence="1" type="ordered locus">MTR_2g081370</name>
</gene>
<evidence type="ECO:0000313" key="1">
    <source>
        <dbReference type="EMBL" id="AES66766.2"/>
    </source>
</evidence>
<organism evidence="1 3">
    <name type="scientific">Medicago truncatula</name>
    <name type="common">Barrel medic</name>
    <name type="synonym">Medicago tribuloides</name>
    <dbReference type="NCBI Taxonomy" id="3880"/>
    <lineage>
        <taxon>Eukaryota</taxon>
        <taxon>Viridiplantae</taxon>
        <taxon>Streptophyta</taxon>
        <taxon>Embryophyta</taxon>
        <taxon>Tracheophyta</taxon>
        <taxon>Spermatophyta</taxon>
        <taxon>Magnoliopsida</taxon>
        <taxon>eudicotyledons</taxon>
        <taxon>Gunneridae</taxon>
        <taxon>Pentapetalae</taxon>
        <taxon>rosids</taxon>
        <taxon>fabids</taxon>
        <taxon>Fabales</taxon>
        <taxon>Fabaceae</taxon>
        <taxon>Papilionoideae</taxon>
        <taxon>50 kb inversion clade</taxon>
        <taxon>NPAAA clade</taxon>
        <taxon>Hologalegina</taxon>
        <taxon>IRL clade</taxon>
        <taxon>Trifolieae</taxon>
        <taxon>Medicago</taxon>
    </lineage>
</organism>
<keyword evidence="3" id="KW-1185">Reference proteome</keyword>
<protein>
    <submittedName>
        <fullName evidence="1 2">Uncharacterized protein</fullName>
    </submittedName>
</protein>
<reference evidence="1 3" key="1">
    <citation type="journal article" date="2011" name="Nature">
        <title>The Medicago genome provides insight into the evolution of rhizobial symbioses.</title>
        <authorList>
            <person name="Young N.D."/>
            <person name="Debelle F."/>
            <person name="Oldroyd G.E."/>
            <person name="Geurts R."/>
            <person name="Cannon S.B."/>
            <person name="Udvardi M.K."/>
            <person name="Benedito V.A."/>
            <person name="Mayer K.F."/>
            <person name="Gouzy J."/>
            <person name="Schoof H."/>
            <person name="Van de Peer Y."/>
            <person name="Proost S."/>
            <person name="Cook D.R."/>
            <person name="Meyers B.C."/>
            <person name="Spannagl M."/>
            <person name="Cheung F."/>
            <person name="De Mita S."/>
            <person name="Krishnakumar V."/>
            <person name="Gundlach H."/>
            <person name="Zhou S."/>
            <person name="Mudge J."/>
            <person name="Bharti A.K."/>
            <person name="Murray J.D."/>
            <person name="Naoumkina M.A."/>
            <person name="Rosen B."/>
            <person name="Silverstein K.A."/>
            <person name="Tang H."/>
            <person name="Rombauts S."/>
            <person name="Zhao P.X."/>
            <person name="Zhou P."/>
            <person name="Barbe V."/>
            <person name="Bardou P."/>
            <person name="Bechner M."/>
            <person name="Bellec A."/>
            <person name="Berger A."/>
            <person name="Berges H."/>
            <person name="Bidwell S."/>
            <person name="Bisseling T."/>
            <person name="Choisne N."/>
            <person name="Couloux A."/>
            <person name="Denny R."/>
            <person name="Deshpande S."/>
            <person name="Dai X."/>
            <person name="Doyle J.J."/>
            <person name="Dudez A.M."/>
            <person name="Farmer A.D."/>
            <person name="Fouteau S."/>
            <person name="Franken C."/>
            <person name="Gibelin C."/>
            <person name="Gish J."/>
            <person name="Goldstein S."/>
            <person name="Gonzalez A.J."/>
            <person name="Green P.J."/>
            <person name="Hallab A."/>
            <person name="Hartog M."/>
            <person name="Hua A."/>
            <person name="Humphray S.J."/>
            <person name="Jeong D.H."/>
            <person name="Jing Y."/>
            <person name="Jocker A."/>
            <person name="Kenton S.M."/>
            <person name="Kim D.J."/>
            <person name="Klee K."/>
            <person name="Lai H."/>
            <person name="Lang C."/>
            <person name="Lin S."/>
            <person name="Macmil S.L."/>
            <person name="Magdelenat G."/>
            <person name="Matthews L."/>
            <person name="McCorrison J."/>
            <person name="Monaghan E.L."/>
            <person name="Mun J.H."/>
            <person name="Najar F.Z."/>
            <person name="Nicholson C."/>
            <person name="Noirot C."/>
            <person name="O'Bleness M."/>
            <person name="Paule C.R."/>
            <person name="Poulain J."/>
            <person name="Prion F."/>
            <person name="Qin B."/>
            <person name="Qu C."/>
            <person name="Retzel E.F."/>
            <person name="Riddle C."/>
            <person name="Sallet E."/>
            <person name="Samain S."/>
            <person name="Samson N."/>
            <person name="Sanders I."/>
            <person name="Saurat O."/>
            <person name="Scarpelli C."/>
            <person name="Schiex T."/>
            <person name="Segurens B."/>
            <person name="Severin A.J."/>
            <person name="Sherrier D.J."/>
            <person name="Shi R."/>
            <person name="Sims S."/>
            <person name="Singer S.R."/>
            <person name="Sinharoy S."/>
            <person name="Sterck L."/>
            <person name="Viollet A."/>
            <person name="Wang B.B."/>
            <person name="Wang K."/>
            <person name="Wang M."/>
            <person name="Wang X."/>
            <person name="Warfsmann J."/>
            <person name="Weissenbach J."/>
            <person name="White D.D."/>
            <person name="White J.D."/>
            <person name="Wiley G.B."/>
            <person name="Wincker P."/>
            <person name="Xing Y."/>
            <person name="Yang L."/>
            <person name="Yao Z."/>
            <person name="Ying F."/>
            <person name="Zhai J."/>
            <person name="Zhou L."/>
            <person name="Zuber A."/>
            <person name="Denarie J."/>
            <person name="Dixon R.A."/>
            <person name="May G.D."/>
            <person name="Schwartz D.C."/>
            <person name="Rogers J."/>
            <person name="Quetier F."/>
            <person name="Town C.D."/>
            <person name="Roe B.A."/>
        </authorList>
    </citation>
    <scope>NUCLEOTIDE SEQUENCE [LARGE SCALE GENOMIC DNA]</scope>
    <source>
        <strain evidence="1">A17</strain>
        <strain evidence="2 3">cv. Jemalong A17</strain>
    </source>
</reference>
<dbReference type="AlphaFoldDB" id="G7IR85"/>
<dbReference type="EMBL" id="CM001218">
    <property type="protein sequence ID" value="AES66766.2"/>
    <property type="molecule type" value="Genomic_DNA"/>
</dbReference>
<evidence type="ECO:0000313" key="2">
    <source>
        <dbReference type="EnsemblPlants" id="AES66766"/>
    </source>
</evidence>
<accession>G7IR85</accession>
<name>G7IR85_MEDTR</name>
<sequence>MSLSSTEIGIPSPSVKLSTIEKDCRWENTRSTCEVNGVTVENLGRYTYLAHMSLPHVLVFATTIKHLSIKNLRMRSKVVSDSAMRRAKKGRPAITRIRTEMDVV</sequence>
<dbReference type="HOGENOM" id="CLU_2254104_0_0_1"/>